<evidence type="ECO:0000256" key="1">
    <source>
        <dbReference type="SAM" id="Phobius"/>
    </source>
</evidence>
<gene>
    <name evidence="2" type="ORF">A2837_02040</name>
</gene>
<feature type="transmembrane region" description="Helical" evidence="1">
    <location>
        <begin position="16"/>
        <end position="45"/>
    </location>
</feature>
<proteinExistence type="predicted"/>
<keyword evidence="1" id="KW-0472">Membrane</keyword>
<keyword evidence="1" id="KW-0812">Transmembrane</keyword>
<dbReference type="Proteomes" id="UP000176322">
    <property type="component" value="Unassembled WGS sequence"/>
</dbReference>
<name>A0A1F6BYR8_9BACT</name>
<dbReference type="STRING" id="1798475.A2837_02040"/>
<comment type="caution">
    <text evidence="2">The sequence shown here is derived from an EMBL/GenBank/DDBJ whole genome shotgun (WGS) entry which is preliminary data.</text>
</comment>
<sequence length="104" mass="11604">MYPARVNIAIPSIQHYAFLIAAGLTISLAAAYMYFLSASIIHVVISRENEEKMHRVSADIATLEAIYMEKKIEIANEVVGQSGYVTAIKKVFVKRDQTSVVTKR</sequence>
<accession>A0A1F6BYR8</accession>
<evidence type="ECO:0000313" key="3">
    <source>
        <dbReference type="Proteomes" id="UP000176322"/>
    </source>
</evidence>
<protein>
    <submittedName>
        <fullName evidence="2">Uncharacterized protein</fullName>
    </submittedName>
</protein>
<dbReference type="AlphaFoldDB" id="A0A1F6BYR8"/>
<organism evidence="2 3">
    <name type="scientific">Candidatus Kaiserbacteria bacterium RIFCSPHIGHO2_01_FULL_46_22</name>
    <dbReference type="NCBI Taxonomy" id="1798475"/>
    <lineage>
        <taxon>Bacteria</taxon>
        <taxon>Candidatus Kaiseribacteriota</taxon>
    </lineage>
</organism>
<reference evidence="2 3" key="1">
    <citation type="journal article" date="2016" name="Nat. Commun.">
        <title>Thousands of microbial genomes shed light on interconnected biogeochemical processes in an aquifer system.</title>
        <authorList>
            <person name="Anantharaman K."/>
            <person name="Brown C.T."/>
            <person name="Hug L.A."/>
            <person name="Sharon I."/>
            <person name="Castelle C.J."/>
            <person name="Probst A.J."/>
            <person name="Thomas B.C."/>
            <person name="Singh A."/>
            <person name="Wilkins M.J."/>
            <person name="Karaoz U."/>
            <person name="Brodie E.L."/>
            <person name="Williams K.H."/>
            <person name="Hubbard S.S."/>
            <person name="Banfield J.F."/>
        </authorList>
    </citation>
    <scope>NUCLEOTIDE SEQUENCE [LARGE SCALE GENOMIC DNA]</scope>
</reference>
<keyword evidence="1" id="KW-1133">Transmembrane helix</keyword>
<evidence type="ECO:0000313" key="2">
    <source>
        <dbReference type="EMBL" id="OGG41968.1"/>
    </source>
</evidence>
<dbReference type="EMBL" id="MFKO01000002">
    <property type="protein sequence ID" value="OGG41968.1"/>
    <property type="molecule type" value="Genomic_DNA"/>
</dbReference>